<protein>
    <submittedName>
        <fullName evidence="1">Uncharacterized protein</fullName>
    </submittedName>
</protein>
<dbReference type="Proteomes" id="UP000237061">
    <property type="component" value="Unassembled WGS sequence"/>
</dbReference>
<proteinExistence type="predicted"/>
<accession>A0A2S3ZSV5</accession>
<keyword evidence="2" id="KW-1185">Reference proteome</keyword>
<dbReference type="AlphaFoldDB" id="A0A2S3ZSV5"/>
<comment type="caution">
    <text evidence="1">The sequence shown here is derived from an EMBL/GenBank/DDBJ whole genome shotgun (WGS) entry which is preliminary data.</text>
</comment>
<reference evidence="1 2" key="1">
    <citation type="submission" date="2018-01" db="EMBL/GenBank/DDBJ databases">
        <title>Arthrobacter sp. nov., from glaciers in China.</title>
        <authorList>
            <person name="Liu Q."/>
            <person name="Xin Y.-H."/>
        </authorList>
    </citation>
    <scope>NUCLEOTIDE SEQUENCE [LARGE SCALE GENOMIC DNA]</scope>
    <source>
        <strain evidence="1 2">HLT2-12-2</strain>
    </source>
</reference>
<gene>
    <name evidence="1" type="ORF">CVS27_16830</name>
</gene>
<organism evidence="1 2">
    <name type="scientific">Arthrobacter glacialis</name>
    <dbReference type="NCBI Taxonomy" id="1664"/>
    <lineage>
        <taxon>Bacteria</taxon>
        <taxon>Bacillati</taxon>
        <taxon>Actinomycetota</taxon>
        <taxon>Actinomycetes</taxon>
        <taxon>Micrococcales</taxon>
        <taxon>Micrococcaceae</taxon>
        <taxon>Arthrobacter</taxon>
    </lineage>
</organism>
<sequence length="110" mass="12207">MDTMTTRLEDVDYYLPLYDEDGDMDHEAFYHRNILALGRDFGLPGVSDWSAHEVMTTFPAVEHLTQATPEVQAALIALGKAIDQLNPEEPATSEMIDVATTTVHALLTTK</sequence>
<evidence type="ECO:0000313" key="2">
    <source>
        <dbReference type="Proteomes" id="UP000237061"/>
    </source>
</evidence>
<dbReference type="EMBL" id="PPXC01000016">
    <property type="protein sequence ID" value="POH72159.1"/>
    <property type="molecule type" value="Genomic_DNA"/>
</dbReference>
<evidence type="ECO:0000313" key="1">
    <source>
        <dbReference type="EMBL" id="POH72159.1"/>
    </source>
</evidence>
<name>A0A2S3ZSV5_ARTGL</name>